<proteinExistence type="predicted"/>
<dbReference type="EMBL" id="CP012673">
    <property type="protein sequence ID" value="AUX41096.1"/>
    <property type="molecule type" value="Genomic_DNA"/>
</dbReference>
<dbReference type="RefSeq" id="WP_104978930.1">
    <property type="nucleotide sequence ID" value="NZ_CP012673.1"/>
</dbReference>
<sequence>MALRERRVSPADCALALAIPLTKAEFFGDLAEGAPKDFARSVARRLPALRREVLWDDHYGPLAGLVERVASDARAHGVTVATGVTLADLRALLARHAAVTLVAHWRFPPILPGDIVDAGEIVAALARPSCAVTRHLKEHLGAKQPDLLAPGAAAGRDPAALCASLAAALNDALEPTRLHYEGPRNPAPPGPDGAPAPPLRLTRVAVEEAFPRALRGGPAVELSERLHPVGDVVEAVPDGFDGVIDLSVCNSIILGEAIKRRRGACLVVVNERPAMLSFRMVRYKYIIRDLHREPARYTDVMIRLSEAVLDRRL</sequence>
<evidence type="ECO:0000313" key="1">
    <source>
        <dbReference type="EMBL" id="AUX41096.1"/>
    </source>
</evidence>
<reference evidence="1 2" key="1">
    <citation type="submission" date="2015-09" db="EMBL/GenBank/DDBJ databases">
        <title>Sorangium comparison.</title>
        <authorList>
            <person name="Zaburannyi N."/>
            <person name="Bunk B."/>
            <person name="Overmann J."/>
            <person name="Mueller R."/>
        </authorList>
    </citation>
    <scope>NUCLEOTIDE SEQUENCE [LARGE SCALE GENOMIC DNA]</scope>
    <source>
        <strain evidence="1 2">So ce26</strain>
    </source>
</reference>
<name>A0A2L0EP79_SORCE</name>
<protein>
    <submittedName>
        <fullName evidence="1">Uncharacterized protein</fullName>
    </submittedName>
</protein>
<accession>A0A2L0EP79</accession>
<evidence type="ECO:0000313" key="2">
    <source>
        <dbReference type="Proteomes" id="UP000238348"/>
    </source>
</evidence>
<organism evidence="1 2">
    <name type="scientific">Sorangium cellulosum</name>
    <name type="common">Polyangium cellulosum</name>
    <dbReference type="NCBI Taxonomy" id="56"/>
    <lineage>
        <taxon>Bacteria</taxon>
        <taxon>Pseudomonadati</taxon>
        <taxon>Myxococcota</taxon>
        <taxon>Polyangia</taxon>
        <taxon>Polyangiales</taxon>
        <taxon>Polyangiaceae</taxon>
        <taxon>Sorangium</taxon>
    </lineage>
</organism>
<dbReference type="AlphaFoldDB" id="A0A2L0EP79"/>
<gene>
    <name evidence="1" type="ORF">SOCE26_025010</name>
</gene>
<dbReference type="OrthoDB" id="3078393at2"/>
<dbReference type="Proteomes" id="UP000238348">
    <property type="component" value="Chromosome"/>
</dbReference>